<feature type="signal peptide" evidence="1">
    <location>
        <begin position="1"/>
        <end position="24"/>
    </location>
</feature>
<evidence type="ECO:0000256" key="1">
    <source>
        <dbReference type="SAM" id="SignalP"/>
    </source>
</evidence>
<organism evidence="2 3">
    <name type="scientific">Gigaspora rosea</name>
    <dbReference type="NCBI Taxonomy" id="44941"/>
    <lineage>
        <taxon>Eukaryota</taxon>
        <taxon>Fungi</taxon>
        <taxon>Fungi incertae sedis</taxon>
        <taxon>Mucoromycota</taxon>
        <taxon>Glomeromycotina</taxon>
        <taxon>Glomeromycetes</taxon>
        <taxon>Diversisporales</taxon>
        <taxon>Gigasporaceae</taxon>
        <taxon>Gigaspora</taxon>
    </lineage>
</organism>
<feature type="chain" id="PRO_5017382379" evidence="1">
    <location>
        <begin position="25"/>
        <end position="451"/>
    </location>
</feature>
<keyword evidence="3" id="KW-1185">Reference proteome</keyword>
<gene>
    <name evidence="2" type="ORF">C2G38_2153849</name>
</gene>
<protein>
    <submittedName>
        <fullName evidence="2">Uncharacterized protein</fullName>
    </submittedName>
</protein>
<dbReference type="EMBL" id="QKWP01000023">
    <property type="protein sequence ID" value="RIB30055.1"/>
    <property type="molecule type" value="Genomic_DNA"/>
</dbReference>
<evidence type="ECO:0000313" key="3">
    <source>
        <dbReference type="Proteomes" id="UP000266673"/>
    </source>
</evidence>
<sequence>MIIQYLVKLLLSFIIFILQNYSTAQITPPLSPLAPLARYWNVPESDVPKLLAIETNLTIANGILTPLLSQYNESFGGSYINAKENLVIINTIDFSKETIIRSSSKLKEFENLLKFIPANHSTYQLESSFKNLNELADKTNPVNIMFGISPIYNGIVVDLTHTDDIANEAFINGTLSFGPIILMNYLKYDDSLTLNSTFDSPTTRPRTKRHINIIYQGGEGVAFLNDNLKVDLKCSVAFFAYNNQTQERYLFTSGRCFPTDAELFYHVPWDHPISSTIFGRLQYTSYTNADFTMIKKIDNSIDFTPQIRSSDNLFPSLYIERFEFDNPPAIGQHICMSGYVINIICGRLTSTSSYAGVPSINGTGLAKYNYMLKMELFGANIHDIDRGGTVFSYFPSTEYQLVVVYGHVTYAYTHLSKALYGGNPIAVTPIRRLRSHTHDNITFIDLRTYQP</sequence>
<keyword evidence="1" id="KW-0732">Signal</keyword>
<dbReference type="AlphaFoldDB" id="A0A397W5Q0"/>
<accession>A0A397W5Q0</accession>
<dbReference type="OrthoDB" id="2345133at2759"/>
<reference evidence="2 3" key="1">
    <citation type="submission" date="2018-06" db="EMBL/GenBank/DDBJ databases">
        <title>Comparative genomics reveals the genomic features of Rhizophagus irregularis, R. cerebriforme, R. diaphanum and Gigaspora rosea, and their symbiotic lifestyle signature.</title>
        <authorList>
            <person name="Morin E."/>
            <person name="San Clemente H."/>
            <person name="Chen E.C.H."/>
            <person name="De La Providencia I."/>
            <person name="Hainaut M."/>
            <person name="Kuo A."/>
            <person name="Kohler A."/>
            <person name="Murat C."/>
            <person name="Tang N."/>
            <person name="Roy S."/>
            <person name="Loubradou J."/>
            <person name="Henrissat B."/>
            <person name="Grigoriev I.V."/>
            <person name="Corradi N."/>
            <person name="Roux C."/>
            <person name="Martin F.M."/>
        </authorList>
    </citation>
    <scope>NUCLEOTIDE SEQUENCE [LARGE SCALE GENOMIC DNA]</scope>
    <source>
        <strain evidence="2 3">DAOM 194757</strain>
    </source>
</reference>
<evidence type="ECO:0000313" key="2">
    <source>
        <dbReference type="EMBL" id="RIB30055.1"/>
    </source>
</evidence>
<dbReference type="Proteomes" id="UP000266673">
    <property type="component" value="Unassembled WGS sequence"/>
</dbReference>
<name>A0A397W5Q0_9GLOM</name>
<comment type="caution">
    <text evidence="2">The sequence shown here is derived from an EMBL/GenBank/DDBJ whole genome shotgun (WGS) entry which is preliminary data.</text>
</comment>
<proteinExistence type="predicted"/>